<dbReference type="GO" id="GO:0051087">
    <property type="term" value="F:protein-folding chaperone binding"/>
    <property type="evidence" value="ECO:0007669"/>
    <property type="project" value="InterPro"/>
</dbReference>
<dbReference type="SMART" id="SM00271">
    <property type="entry name" value="DnaJ"/>
    <property type="match status" value="1"/>
</dbReference>
<evidence type="ECO:0000256" key="1">
    <source>
        <dbReference type="ARBA" id="ARBA00022475"/>
    </source>
</evidence>
<dbReference type="EMBL" id="PIPL01000002">
    <property type="protein sequence ID" value="RUO24307.1"/>
    <property type="molecule type" value="Genomic_DNA"/>
</dbReference>
<dbReference type="RefSeq" id="WP_126804009.1">
    <property type="nucleotide sequence ID" value="NZ_PIPL01000002.1"/>
</dbReference>
<evidence type="ECO:0000256" key="3">
    <source>
        <dbReference type="ARBA" id="ARBA00022692"/>
    </source>
</evidence>
<evidence type="ECO:0000256" key="5">
    <source>
        <dbReference type="ARBA" id="ARBA00023136"/>
    </source>
</evidence>
<dbReference type="InterPro" id="IPR050817">
    <property type="entry name" value="DjlA_DnaK_co-chaperone"/>
</dbReference>
<reference evidence="9 10" key="1">
    <citation type="journal article" date="2011" name="Front. Microbiol.">
        <title>Genomic signatures of strain selection and enhancement in Bacillus atrophaeus var. globigii, a historical biowarfare simulant.</title>
        <authorList>
            <person name="Gibbons H.S."/>
            <person name="Broomall S.M."/>
            <person name="McNew L.A."/>
            <person name="Daligault H."/>
            <person name="Chapman C."/>
            <person name="Bruce D."/>
            <person name="Karavis M."/>
            <person name="Krepps M."/>
            <person name="McGregor P.A."/>
            <person name="Hong C."/>
            <person name="Park K.H."/>
            <person name="Akmal A."/>
            <person name="Feldman A."/>
            <person name="Lin J.S."/>
            <person name="Chang W.E."/>
            <person name="Higgs B.W."/>
            <person name="Demirev P."/>
            <person name="Lindquist J."/>
            <person name="Liem A."/>
            <person name="Fochler E."/>
            <person name="Read T.D."/>
            <person name="Tapia R."/>
            <person name="Johnson S."/>
            <person name="Bishop-Lilly K.A."/>
            <person name="Detter C."/>
            <person name="Han C."/>
            <person name="Sozhamannan S."/>
            <person name="Rosenzweig C.N."/>
            <person name="Skowronski E.W."/>
        </authorList>
    </citation>
    <scope>NUCLEOTIDE SEQUENCE [LARGE SCALE GENOMIC DNA]</scope>
    <source>
        <strain evidence="9 10">MLST1</strain>
    </source>
</reference>
<keyword evidence="3 7" id="KW-0812">Transmembrane</keyword>
<dbReference type="PROSITE" id="PS50076">
    <property type="entry name" value="DNAJ_2"/>
    <property type="match status" value="1"/>
</dbReference>
<feature type="domain" description="J" evidence="8">
    <location>
        <begin position="214"/>
        <end position="280"/>
    </location>
</feature>
<comment type="subcellular location">
    <subcellularLocation>
        <location evidence="7">Cell inner membrane</location>
        <topology evidence="7">Single-pass type III membrane protein</topology>
    </subcellularLocation>
</comment>
<sequence>MWGKILGAAFGFLFLRIPGLILGFLIGHWFDRAYAQHQTQEGGFSRFFYDTAISGEKATFFFAMFATMGHLAKAKGRVTEQDIAQAQALMHRLELRGETMREAQQAFREGKDPAFPLDKTLRRFRDDSRGRRDILQLFMEQLILTALNDSKLERDEYNILLRAARTLGFNKFELDKWLLMTGASARFQRAHRSQNYTKSSGQARGSQDASRLQDAYQALGVKADVSDQELKKAYRKLMREHHPDKLAAQGLPEEMMKAAKERTQNIQAAYDQIKRSRGRN</sequence>
<dbReference type="CDD" id="cd06257">
    <property type="entry name" value="DnaJ"/>
    <property type="match status" value="1"/>
</dbReference>
<name>A0A432W4H6_9GAMM</name>
<dbReference type="Proteomes" id="UP000288293">
    <property type="component" value="Unassembled WGS sequence"/>
</dbReference>
<dbReference type="Pfam" id="PF00226">
    <property type="entry name" value="DnaJ"/>
    <property type="match status" value="1"/>
</dbReference>
<dbReference type="InterPro" id="IPR007791">
    <property type="entry name" value="DjlA_N"/>
</dbReference>
<dbReference type="Gene3D" id="1.10.287.110">
    <property type="entry name" value="DnaJ domain"/>
    <property type="match status" value="1"/>
</dbReference>
<dbReference type="InterPro" id="IPR029024">
    <property type="entry name" value="TerB-like"/>
</dbReference>
<dbReference type="Gene3D" id="1.10.3680.10">
    <property type="entry name" value="TerB-like"/>
    <property type="match status" value="1"/>
</dbReference>
<keyword evidence="6 7" id="KW-0143">Chaperone</keyword>
<dbReference type="InterPro" id="IPR023749">
    <property type="entry name" value="DjlA"/>
</dbReference>
<protein>
    <recommendedName>
        <fullName evidence="7">Co-chaperone protein DjlA</fullName>
    </recommendedName>
</protein>
<dbReference type="SUPFAM" id="SSF158682">
    <property type="entry name" value="TerB-like"/>
    <property type="match status" value="1"/>
</dbReference>
<dbReference type="InterPro" id="IPR001623">
    <property type="entry name" value="DnaJ_domain"/>
</dbReference>
<dbReference type="GO" id="GO:0005886">
    <property type="term" value="C:plasma membrane"/>
    <property type="evidence" value="ECO:0007669"/>
    <property type="project" value="UniProtKB-SubCell"/>
</dbReference>
<keyword evidence="5 7" id="KW-0472">Membrane</keyword>
<comment type="function">
    <text evidence="7">Regulatory DnaK co-chaperone. Direct interaction between DnaK and DjlA is needed for the induction of the wcaABCDE operon, involved in the synthesis of a colanic acid polysaccharide capsule, possibly through activation of the RcsB/RcsC phosphotransfer signaling pathway. The colanic acid capsule may help the bacterium survive conditions outside the host.</text>
</comment>
<keyword evidence="2 7" id="KW-0997">Cell inner membrane</keyword>
<dbReference type="Pfam" id="PF05099">
    <property type="entry name" value="TerB"/>
    <property type="match status" value="1"/>
</dbReference>
<accession>A0A432W4H6</accession>
<evidence type="ECO:0000256" key="2">
    <source>
        <dbReference type="ARBA" id="ARBA00022519"/>
    </source>
</evidence>
<evidence type="ECO:0000313" key="9">
    <source>
        <dbReference type="EMBL" id="RUO24307.1"/>
    </source>
</evidence>
<evidence type="ECO:0000256" key="7">
    <source>
        <dbReference type="HAMAP-Rule" id="MF_01153"/>
    </source>
</evidence>
<feature type="topological domain" description="Periplasmic" evidence="7">
    <location>
        <begin position="1"/>
        <end position="4"/>
    </location>
</feature>
<dbReference type="AlphaFoldDB" id="A0A432W4H6"/>
<evidence type="ECO:0000256" key="6">
    <source>
        <dbReference type="ARBA" id="ARBA00023186"/>
    </source>
</evidence>
<dbReference type="PANTHER" id="PTHR24074">
    <property type="entry name" value="CO-CHAPERONE PROTEIN DJLA"/>
    <property type="match status" value="1"/>
</dbReference>
<gene>
    <name evidence="7" type="primary">djlA</name>
    <name evidence="9" type="ORF">CWE09_10545</name>
</gene>
<evidence type="ECO:0000259" key="8">
    <source>
        <dbReference type="PROSITE" id="PS50076"/>
    </source>
</evidence>
<feature type="topological domain" description="Cytoplasmic" evidence="7">
    <location>
        <begin position="29"/>
        <end position="280"/>
    </location>
</feature>
<keyword evidence="4 7" id="KW-1133">Transmembrane helix</keyword>
<dbReference type="SUPFAM" id="SSF46565">
    <property type="entry name" value="Chaperone J-domain"/>
    <property type="match status" value="1"/>
</dbReference>
<evidence type="ECO:0000256" key="4">
    <source>
        <dbReference type="ARBA" id="ARBA00022989"/>
    </source>
</evidence>
<comment type="subunit">
    <text evidence="7">Homodimer.</text>
</comment>
<dbReference type="OrthoDB" id="9782583at2"/>
<comment type="caution">
    <text evidence="9">The sequence shown here is derived from an EMBL/GenBank/DDBJ whole genome shotgun (WGS) entry which is preliminary data.</text>
</comment>
<dbReference type="HAMAP" id="MF_01153">
    <property type="entry name" value="DjlA"/>
    <property type="match status" value="1"/>
</dbReference>
<organism evidence="9 10">
    <name type="scientific">Aliidiomarina minuta</name>
    <dbReference type="NCBI Taxonomy" id="880057"/>
    <lineage>
        <taxon>Bacteria</taxon>
        <taxon>Pseudomonadati</taxon>
        <taxon>Pseudomonadota</taxon>
        <taxon>Gammaproteobacteria</taxon>
        <taxon>Alteromonadales</taxon>
        <taxon>Idiomarinaceae</taxon>
        <taxon>Aliidiomarina</taxon>
    </lineage>
</organism>
<dbReference type="CDD" id="cd07316">
    <property type="entry name" value="terB_like_DjlA"/>
    <property type="match status" value="1"/>
</dbReference>
<evidence type="ECO:0000313" key="10">
    <source>
        <dbReference type="Proteomes" id="UP000288293"/>
    </source>
</evidence>
<dbReference type="InterPro" id="IPR036869">
    <property type="entry name" value="J_dom_sf"/>
</dbReference>
<keyword evidence="1 7" id="KW-1003">Cell membrane</keyword>
<proteinExistence type="inferred from homology"/>
<keyword evidence="10" id="KW-1185">Reference proteome</keyword>
<dbReference type="NCBIfam" id="NF006948">
    <property type="entry name" value="PRK09430.1"/>
    <property type="match status" value="1"/>
</dbReference>
<comment type="domain">
    <text evidence="7">The transmembrane domain is a dimerization domain.</text>
</comment>
<dbReference type="PRINTS" id="PR00625">
    <property type="entry name" value="JDOMAIN"/>
</dbReference>